<evidence type="ECO:0000313" key="9">
    <source>
        <dbReference type="Proteomes" id="UP000006589"/>
    </source>
</evidence>
<dbReference type="Pfam" id="PF07927">
    <property type="entry name" value="HicA_toxin"/>
    <property type="match status" value="1"/>
</dbReference>
<comment type="similarity">
    <text evidence="1">Belongs to the HicA mRNA interferase family.</text>
</comment>
<dbReference type="Gene3D" id="3.30.920.30">
    <property type="entry name" value="Hypothetical protein"/>
    <property type="match status" value="1"/>
</dbReference>
<accession>B1M2L2</accession>
<dbReference type="EMBL" id="CP001001">
    <property type="protein sequence ID" value="ACB27660.1"/>
    <property type="molecule type" value="Genomic_DNA"/>
</dbReference>
<dbReference type="GO" id="GO:0016787">
    <property type="term" value="F:hydrolase activity"/>
    <property type="evidence" value="ECO:0007669"/>
    <property type="project" value="UniProtKB-KW"/>
</dbReference>
<name>B1M2L2_METRJ</name>
<sequence>MLHLMNSSQAKRFLARRGCTFEPGKGGHLIVRREGRMSVLPQHGGSKELGTGLWKKILKDLEIKE</sequence>
<dbReference type="InterPro" id="IPR038570">
    <property type="entry name" value="HicA_sf"/>
</dbReference>
<dbReference type="KEGG" id="mrd:Mrad2831_5715"/>
<dbReference type="HOGENOM" id="CLU_164851_5_0_5"/>
<dbReference type="SUPFAM" id="SSF54786">
    <property type="entry name" value="YcfA/nrd intein domain"/>
    <property type="match status" value="1"/>
</dbReference>
<keyword evidence="3" id="KW-0540">Nuclease</keyword>
<protein>
    <submittedName>
        <fullName evidence="8">YcfA family protein</fullName>
    </submittedName>
</protein>
<evidence type="ECO:0000256" key="5">
    <source>
        <dbReference type="ARBA" id="ARBA00022801"/>
    </source>
</evidence>
<keyword evidence="4" id="KW-0255">Endonuclease</keyword>
<dbReference type="GO" id="GO:0003729">
    <property type="term" value="F:mRNA binding"/>
    <property type="evidence" value="ECO:0007669"/>
    <property type="project" value="InterPro"/>
</dbReference>
<evidence type="ECO:0000256" key="1">
    <source>
        <dbReference type="ARBA" id="ARBA00006620"/>
    </source>
</evidence>
<evidence type="ECO:0000256" key="6">
    <source>
        <dbReference type="ARBA" id="ARBA00022884"/>
    </source>
</evidence>
<dbReference type="AlphaFoldDB" id="B1M2L2"/>
<organism evidence="8 9">
    <name type="scientific">Methylobacterium radiotolerans (strain ATCC 27329 / DSM 1819 / JCM 2831 / NBRC 15690 / NCIMB 10815 / 0-1)</name>
    <dbReference type="NCBI Taxonomy" id="426355"/>
    <lineage>
        <taxon>Bacteria</taxon>
        <taxon>Pseudomonadati</taxon>
        <taxon>Pseudomonadota</taxon>
        <taxon>Alphaproteobacteria</taxon>
        <taxon>Hyphomicrobiales</taxon>
        <taxon>Methylobacteriaceae</taxon>
        <taxon>Methylobacterium</taxon>
    </lineage>
</organism>
<evidence type="ECO:0000256" key="4">
    <source>
        <dbReference type="ARBA" id="ARBA00022759"/>
    </source>
</evidence>
<evidence type="ECO:0000313" key="8">
    <source>
        <dbReference type="EMBL" id="ACB27660.1"/>
    </source>
</evidence>
<dbReference type="STRING" id="426355.Mrad2831_5715"/>
<gene>
    <name evidence="8" type="ordered locus">Mrad2831_5715</name>
</gene>
<keyword evidence="5" id="KW-0378">Hydrolase</keyword>
<dbReference type="eggNOG" id="COG1724">
    <property type="taxonomic scope" value="Bacteria"/>
</dbReference>
<reference evidence="8 9" key="1">
    <citation type="submission" date="2008-03" db="EMBL/GenBank/DDBJ databases">
        <title>Complete sequence of chromosome of Methylobacterium radiotolerans JCM 2831.</title>
        <authorList>
            <consortium name="US DOE Joint Genome Institute"/>
            <person name="Copeland A."/>
            <person name="Lucas S."/>
            <person name="Lapidus A."/>
            <person name="Glavina del Rio T."/>
            <person name="Dalin E."/>
            <person name="Tice H."/>
            <person name="Bruce D."/>
            <person name="Goodwin L."/>
            <person name="Pitluck S."/>
            <person name="Kiss H."/>
            <person name="Brettin T."/>
            <person name="Detter J.C."/>
            <person name="Han C."/>
            <person name="Kuske C.R."/>
            <person name="Schmutz J."/>
            <person name="Larimer F."/>
            <person name="Land M."/>
            <person name="Hauser L."/>
            <person name="Kyrpides N."/>
            <person name="Mikhailova N."/>
            <person name="Marx C.J."/>
            <person name="Richardson P."/>
        </authorList>
    </citation>
    <scope>NUCLEOTIDE SEQUENCE [LARGE SCALE GENOMIC DNA]</scope>
    <source>
        <strain evidence="9">ATCC 27329 / DSM 1819 / JCM 2831 / NBRC 15690 / NCIMB 10815 / 0-1</strain>
    </source>
</reference>
<keyword evidence="2" id="KW-1277">Toxin-antitoxin system</keyword>
<dbReference type="GO" id="GO:0004519">
    <property type="term" value="F:endonuclease activity"/>
    <property type="evidence" value="ECO:0007669"/>
    <property type="project" value="UniProtKB-KW"/>
</dbReference>
<evidence type="ECO:0000256" key="2">
    <source>
        <dbReference type="ARBA" id="ARBA00022649"/>
    </source>
</evidence>
<dbReference type="Proteomes" id="UP000006589">
    <property type="component" value="Chromosome"/>
</dbReference>
<keyword evidence="6" id="KW-0694">RNA-binding</keyword>
<proteinExistence type="inferred from homology"/>
<evidence type="ECO:0000256" key="7">
    <source>
        <dbReference type="ARBA" id="ARBA00023016"/>
    </source>
</evidence>
<keyword evidence="7" id="KW-0346">Stress response</keyword>
<dbReference type="InterPro" id="IPR012933">
    <property type="entry name" value="HicA_mRNA_interferase"/>
</dbReference>
<evidence type="ECO:0000256" key="3">
    <source>
        <dbReference type="ARBA" id="ARBA00022722"/>
    </source>
</evidence>